<dbReference type="Proteomes" id="UP000652354">
    <property type="component" value="Unassembled WGS sequence"/>
</dbReference>
<evidence type="ECO:0000313" key="3">
    <source>
        <dbReference type="Proteomes" id="UP000652354"/>
    </source>
</evidence>
<comment type="caution">
    <text evidence="2">The sequence shown here is derived from an EMBL/GenBank/DDBJ whole genome shotgun (WGS) entry which is preliminary data.</text>
</comment>
<gene>
    <name evidence="2" type="ORF">Dac01nite_04400</name>
</gene>
<evidence type="ECO:0008006" key="4">
    <source>
        <dbReference type="Google" id="ProtNLM"/>
    </source>
</evidence>
<dbReference type="RefSeq" id="WP_203653122.1">
    <property type="nucleotide sequence ID" value="NZ_BONR01000001.1"/>
</dbReference>
<name>A0A919Q3M3_9MICO</name>
<dbReference type="AlphaFoldDB" id="A0A919Q3M3"/>
<protein>
    <recommendedName>
        <fullName evidence="4">Biopolymer transporter Tol</fullName>
    </recommendedName>
</protein>
<sequence length="293" mass="32046">MPRRLLDSQSSRLWVLDVDSGDRRLVLESNSLLFEAPNWTPDGRDLVINGDGRLFRIAVDGSEHALTEIDMAGVADINNDHLVSPDGATIYVSSDDGHLYAIPYRGGENRRVSNDRGPHFRHYLHGISPDGATLAYIGLEMTADAPRTNVFTVPSAGGEDASLTDDAWPDDGCEYSPDGQWIYFNSERAGTGAGHAQLFRMRLDGTGIEQLTHDERVNWFPHVSPDGARMAYVSFPPGTLGHPENLEVILRLAEPDGAGVRDLVHLFGGQGTINVPSWAPDGRRLAYVDYPVG</sequence>
<keyword evidence="3" id="KW-1185">Reference proteome</keyword>
<dbReference type="InterPro" id="IPR011659">
    <property type="entry name" value="WD40"/>
</dbReference>
<dbReference type="EMBL" id="BONR01000001">
    <property type="protein sequence ID" value="GIG53688.1"/>
    <property type="molecule type" value="Genomic_DNA"/>
</dbReference>
<comment type="similarity">
    <text evidence="1">Belongs to the TolB family.</text>
</comment>
<evidence type="ECO:0000313" key="2">
    <source>
        <dbReference type="EMBL" id="GIG53688.1"/>
    </source>
</evidence>
<organism evidence="2 3">
    <name type="scientific">Demequina activiva</name>
    <dbReference type="NCBI Taxonomy" id="1582364"/>
    <lineage>
        <taxon>Bacteria</taxon>
        <taxon>Bacillati</taxon>
        <taxon>Actinomycetota</taxon>
        <taxon>Actinomycetes</taxon>
        <taxon>Micrococcales</taxon>
        <taxon>Demequinaceae</taxon>
        <taxon>Demequina</taxon>
    </lineage>
</organism>
<dbReference type="PANTHER" id="PTHR36842">
    <property type="entry name" value="PROTEIN TOLB HOMOLOG"/>
    <property type="match status" value="1"/>
</dbReference>
<dbReference type="InterPro" id="IPR011042">
    <property type="entry name" value="6-blade_b-propeller_TolB-like"/>
</dbReference>
<dbReference type="Gene3D" id="2.120.10.30">
    <property type="entry name" value="TolB, C-terminal domain"/>
    <property type="match status" value="1"/>
</dbReference>
<reference evidence="2" key="1">
    <citation type="submission" date="2021-01" db="EMBL/GenBank/DDBJ databases">
        <title>Whole genome shotgun sequence of Demequina activiva NBRC 110675.</title>
        <authorList>
            <person name="Komaki H."/>
            <person name="Tamura T."/>
        </authorList>
    </citation>
    <scope>NUCLEOTIDE SEQUENCE</scope>
    <source>
        <strain evidence="2">NBRC 110675</strain>
    </source>
</reference>
<dbReference type="PANTHER" id="PTHR36842:SF1">
    <property type="entry name" value="PROTEIN TOLB"/>
    <property type="match status" value="1"/>
</dbReference>
<evidence type="ECO:0000256" key="1">
    <source>
        <dbReference type="ARBA" id="ARBA00009820"/>
    </source>
</evidence>
<dbReference type="Pfam" id="PF07676">
    <property type="entry name" value="PD40"/>
    <property type="match status" value="3"/>
</dbReference>
<proteinExistence type="inferred from homology"/>
<dbReference type="SUPFAM" id="SSF82171">
    <property type="entry name" value="DPP6 N-terminal domain-like"/>
    <property type="match status" value="1"/>
</dbReference>
<accession>A0A919Q3M3</accession>